<dbReference type="InterPro" id="IPR036390">
    <property type="entry name" value="WH_DNA-bd_sf"/>
</dbReference>
<evidence type="ECO:0000256" key="3">
    <source>
        <dbReference type="ARBA" id="ARBA00023163"/>
    </source>
</evidence>
<dbReference type="SMART" id="SM00344">
    <property type="entry name" value="HTH_ASNC"/>
    <property type="match status" value="1"/>
</dbReference>
<evidence type="ECO:0000313" key="6">
    <source>
        <dbReference type="Proteomes" id="UP001596417"/>
    </source>
</evidence>
<dbReference type="InterPro" id="IPR050684">
    <property type="entry name" value="HTH-Siroheme_Decarb"/>
</dbReference>
<keyword evidence="2" id="KW-0238">DNA-binding</keyword>
<evidence type="ECO:0000259" key="4">
    <source>
        <dbReference type="PROSITE" id="PS50956"/>
    </source>
</evidence>
<dbReference type="PANTHER" id="PTHR43413">
    <property type="entry name" value="TRANSCRIPTIONAL REGULATOR, ASNC FAMILY"/>
    <property type="match status" value="1"/>
</dbReference>
<dbReference type="EMBL" id="JBHTAX010000001">
    <property type="protein sequence ID" value="MFC7191802.1"/>
    <property type="molecule type" value="Genomic_DNA"/>
</dbReference>
<dbReference type="PANTHER" id="PTHR43413:SF4">
    <property type="entry name" value="HTH-TYPE TRANSCRIPTIONAL REGULATOR LYSM"/>
    <property type="match status" value="1"/>
</dbReference>
<dbReference type="PROSITE" id="PS50956">
    <property type="entry name" value="HTH_ASNC_2"/>
    <property type="match status" value="1"/>
</dbReference>
<dbReference type="GeneID" id="76201585"/>
<dbReference type="Pfam" id="PF24273">
    <property type="entry name" value="TRASH_HVO_1752_C"/>
    <property type="match status" value="1"/>
</dbReference>
<keyword evidence="3" id="KW-0804">Transcription</keyword>
<protein>
    <submittedName>
        <fullName evidence="5">AsnC family transcriptional regulator</fullName>
    </submittedName>
</protein>
<dbReference type="InterPro" id="IPR000485">
    <property type="entry name" value="AsnC-type_HTH_dom"/>
</dbReference>
<dbReference type="CDD" id="cd00090">
    <property type="entry name" value="HTH_ARSR"/>
    <property type="match status" value="1"/>
</dbReference>
<organism evidence="5 6">
    <name type="scientific">Halocatena marina</name>
    <dbReference type="NCBI Taxonomy" id="2934937"/>
    <lineage>
        <taxon>Archaea</taxon>
        <taxon>Methanobacteriati</taxon>
        <taxon>Methanobacteriota</taxon>
        <taxon>Stenosarchaea group</taxon>
        <taxon>Halobacteria</taxon>
        <taxon>Halobacteriales</taxon>
        <taxon>Natronomonadaceae</taxon>
        <taxon>Halocatena</taxon>
    </lineage>
</organism>
<dbReference type="Gene3D" id="1.10.10.10">
    <property type="entry name" value="Winged helix-like DNA-binding domain superfamily/Winged helix DNA-binding domain"/>
    <property type="match status" value="1"/>
</dbReference>
<keyword evidence="1" id="KW-0805">Transcription regulation</keyword>
<dbReference type="SUPFAM" id="SSF46785">
    <property type="entry name" value="Winged helix' DNA-binding domain"/>
    <property type="match status" value="1"/>
</dbReference>
<dbReference type="InterPro" id="IPR036388">
    <property type="entry name" value="WH-like_DNA-bd_sf"/>
</dbReference>
<dbReference type="Pfam" id="PF13412">
    <property type="entry name" value="HTH_24"/>
    <property type="match status" value="1"/>
</dbReference>
<dbReference type="Proteomes" id="UP001596417">
    <property type="component" value="Unassembled WGS sequence"/>
</dbReference>
<evidence type="ECO:0000313" key="5">
    <source>
        <dbReference type="EMBL" id="MFC7191802.1"/>
    </source>
</evidence>
<dbReference type="InterPro" id="IPR011991">
    <property type="entry name" value="ArsR-like_HTH"/>
</dbReference>
<dbReference type="InterPro" id="IPR056526">
    <property type="entry name" value="TRASH_HVO_1752"/>
</dbReference>
<proteinExistence type="predicted"/>
<evidence type="ECO:0000256" key="2">
    <source>
        <dbReference type="ARBA" id="ARBA00023125"/>
    </source>
</evidence>
<dbReference type="AlphaFoldDB" id="A0ABD5YTS0"/>
<dbReference type="InterPro" id="IPR019888">
    <property type="entry name" value="Tscrpt_reg_AsnC-like"/>
</dbReference>
<dbReference type="GO" id="GO:0003677">
    <property type="term" value="F:DNA binding"/>
    <property type="evidence" value="ECO:0007669"/>
    <property type="project" value="UniProtKB-KW"/>
</dbReference>
<dbReference type="RefSeq" id="WP_248903668.1">
    <property type="nucleotide sequence ID" value="NZ_CP109979.1"/>
</dbReference>
<feature type="domain" description="HTH asnC-type" evidence="4">
    <location>
        <begin position="4"/>
        <end position="67"/>
    </location>
</feature>
<sequence>MRTLDETDFTILRLLTENARRPYSEIAEHVDMSSPSVSERISRLQDLGVVRRFTVDLDRSKLSGGVPVLVDLSVQPEAVERVRASLSAADSVEHVFTTAEAHILFQGRIPDGTVRTFLTETIELEDITEYNVILLTDVDWTPHTGGTELALTCAQCGNTVDEDGETVTLDEERYYLCCPSCKQQFEQQYERLRADAVD</sequence>
<dbReference type="InterPro" id="IPR011017">
    <property type="entry name" value="TRASH_dom"/>
</dbReference>
<dbReference type="SMART" id="SM00746">
    <property type="entry name" value="TRASH"/>
    <property type="match status" value="1"/>
</dbReference>
<name>A0ABD5YTS0_9EURY</name>
<gene>
    <name evidence="5" type="ORF">ACFQL7_19790</name>
</gene>
<accession>A0ABD5YTS0</accession>
<reference evidence="5 6" key="1">
    <citation type="journal article" date="2019" name="Int. J. Syst. Evol. Microbiol.">
        <title>The Global Catalogue of Microorganisms (GCM) 10K type strain sequencing project: providing services to taxonomists for standard genome sequencing and annotation.</title>
        <authorList>
            <consortium name="The Broad Institute Genomics Platform"/>
            <consortium name="The Broad Institute Genome Sequencing Center for Infectious Disease"/>
            <person name="Wu L."/>
            <person name="Ma J."/>
        </authorList>
    </citation>
    <scope>NUCLEOTIDE SEQUENCE [LARGE SCALE GENOMIC DNA]</scope>
    <source>
        <strain evidence="5 6">RDMS1</strain>
    </source>
</reference>
<evidence type="ECO:0000256" key="1">
    <source>
        <dbReference type="ARBA" id="ARBA00023015"/>
    </source>
</evidence>
<keyword evidence="6" id="KW-1185">Reference proteome</keyword>
<dbReference type="PRINTS" id="PR00033">
    <property type="entry name" value="HTHASNC"/>
</dbReference>
<comment type="caution">
    <text evidence="5">The sequence shown here is derived from an EMBL/GenBank/DDBJ whole genome shotgun (WGS) entry which is preliminary data.</text>
</comment>